<feature type="transmembrane region" description="Helical" evidence="6">
    <location>
        <begin position="350"/>
        <end position="371"/>
    </location>
</feature>
<organism evidence="9 10">
    <name type="scientific">Kutzneria kofuensis</name>
    <dbReference type="NCBI Taxonomy" id="103725"/>
    <lineage>
        <taxon>Bacteria</taxon>
        <taxon>Bacillati</taxon>
        <taxon>Actinomycetota</taxon>
        <taxon>Actinomycetes</taxon>
        <taxon>Pseudonocardiales</taxon>
        <taxon>Pseudonocardiaceae</taxon>
        <taxon>Kutzneria</taxon>
    </lineage>
</organism>
<keyword evidence="3 6" id="KW-1133">Transmembrane helix</keyword>
<feature type="transmembrane region" description="Helical" evidence="6">
    <location>
        <begin position="175"/>
        <end position="197"/>
    </location>
</feature>
<dbReference type="GO" id="GO:0016020">
    <property type="term" value="C:membrane"/>
    <property type="evidence" value="ECO:0007669"/>
    <property type="project" value="UniProtKB-SubCell"/>
</dbReference>
<keyword evidence="2 6" id="KW-0812">Transmembrane</keyword>
<gene>
    <name evidence="9" type="ORF">BJ998_003236</name>
</gene>
<evidence type="ECO:0000313" key="10">
    <source>
        <dbReference type="Proteomes" id="UP000585638"/>
    </source>
</evidence>
<evidence type="ECO:0000256" key="1">
    <source>
        <dbReference type="ARBA" id="ARBA00004141"/>
    </source>
</evidence>
<feature type="transmembrane region" description="Helical" evidence="6">
    <location>
        <begin position="44"/>
        <end position="64"/>
    </location>
</feature>
<dbReference type="RefSeq" id="WP_184862519.1">
    <property type="nucleotide sequence ID" value="NZ_JACHIR010000001.1"/>
</dbReference>
<feature type="transmembrane region" description="Helical" evidence="6">
    <location>
        <begin position="218"/>
        <end position="242"/>
    </location>
</feature>
<feature type="transmembrane region" description="Helical" evidence="6">
    <location>
        <begin position="111"/>
        <end position="129"/>
    </location>
</feature>
<feature type="transmembrane region" description="Helical" evidence="6">
    <location>
        <begin position="248"/>
        <end position="274"/>
    </location>
</feature>
<dbReference type="AlphaFoldDB" id="A0A7W9NGT3"/>
<dbReference type="Pfam" id="PF04892">
    <property type="entry name" value="VanZ"/>
    <property type="match status" value="1"/>
</dbReference>
<feature type="transmembrane region" description="Helical" evidence="6">
    <location>
        <begin position="295"/>
        <end position="322"/>
    </location>
</feature>
<evidence type="ECO:0000256" key="4">
    <source>
        <dbReference type="ARBA" id="ARBA00023136"/>
    </source>
</evidence>
<feature type="domain" description="VanZ-like" evidence="7">
    <location>
        <begin position="49"/>
        <end position="189"/>
    </location>
</feature>
<name>A0A7W9NGT3_9PSEU</name>
<feature type="region of interest" description="Disordered" evidence="5">
    <location>
        <begin position="398"/>
        <end position="418"/>
    </location>
</feature>
<dbReference type="EMBL" id="JACHIR010000001">
    <property type="protein sequence ID" value="MBB5892040.1"/>
    <property type="molecule type" value="Genomic_DNA"/>
</dbReference>
<feature type="domain" description="RDD" evidence="8">
    <location>
        <begin position="213"/>
        <end position="323"/>
    </location>
</feature>
<proteinExistence type="predicted"/>
<feature type="transmembrane region" description="Helical" evidence="6">
    <location>
        <begin position="12"/>
        <end position="32"/>
    </location>
</feature>
<feature type="compositionally biased region" description="Basic and acidic residues" evidence="5">
    <location>
        <begin position="407"/>
        <end position="418"/>
    </location>
</feature>
<evidence type="ECO:0000256" key="6">
    <source>
        <dbReference type="SAM" id="Phobius"/>
    </source>
</evidence>
<dbReference type="Proteomes" id="UP000585638">
    <property type="component" value="Unassembled WGS sequence"/>
</dbReference>
<sequence>MVNAYLLPIRTAALLFPLLAMVLFVPTAIVLYRRHGVLSRWRGLSFASFLYYSLAAFCLVIVPLPSREIDVCRVYADFSHPQLVPGNTFNDIWKEAKGSLNPNALILHNPAVWETAFNLALLLPLGMYLRYHFRRGRWTSAAIGLGVACFFELTQLTGLWGIYPCPYRLFDVDDIIVNSLGCLLGWSLAGPITRWLPTLDSIDVRVLERVPVPFGRRLIALLLDAVGFTFCLPFLAAIWYLLGGESPTSAFLVALFVFVLWFVLMPWVTGATVGKHVLRLRLVDSDGNRPPVWRLLIREVLLAIAFVPLSLVAMLGVIFLVVSASRLVEAMQGLRLSTLVGIIEDRPGEVAFAAFAVLVSVALPIGFGLFAKLHNKHLGLHELASGVRNVALPPTRAAAASTPEVLPEERKDTTPSVL</sequence>
<evidence type="ECO:0000256" key="2">
    <source>
        <dbReference type="ARBA" id="ARBA00022692"/>
    </source>
</evidence>
<accession>A0A7W9NGT3</accession>
<evidence type="ECO:0000259" key="7">
    <source>
        <dbReference type="Pfam" id="PF04892"/>
    </source>
</evidence>
<evidence type="ECO:0000256" key="3">
    <source>
        <dbReference type="ARBA" id="ARBA00022989"/>
    </source>
</evidence>
<evidence type="ECO:0000259" key="8">
    <source>
        <dbReference type="Pfam" id="PF06271"/>
    </source>
</evidence>
<keyword evidence="4 6" id="KW-0472">Membrane</keyword>
<protein>
    <submittedName>
        <fullName evidence="9">Glycopeptide antibiotics resistance protein</fullName>
    </submittedName>
</protein>
<reference evidence="9 10" key="1">
    <citation type="submission" date="2020-08" db="EMBL/GenBank/DDBJ databases">
        <title>Sequencing the genomes of 1000 actinobacteria strains.</title>
        <authorList>
            <person name="Klenk H.-P."/>
        </authorList>
    </citation>
    <scope>NUCLEOTIDE SEQUENCE [LARGE SCALE GENOMIC DNA]</scope>
    <source>
        <strain evidence="9 10">DSM 43851</strain>
    </source>
</reference>
<evidence type="ECO:0000256" key="5">
    <source>
        <dbReference type="SAM" id="MobiDB-lite"/>
    </source>
</evidence>
<comment type="subcellular location">
    <subcellularLocation>
        <location evidence="1">Membrane</location>
        <topology evidence="1">Multi-pass membrane protein</topology>
    </subcellularLocation>
</comment>
<dbReference type="InterPro" id="IPR053150">
    <property type="entry name" value="Teicoplanin_resist-assoc"/>
</dbReference>
<keyword evidence="10" id="KW-1185">Reference proteome</keyword>
<dbReference type="PANTHER" id="PTHR36834:SF1">
    <property type="entry name" value="INTEGRAL MEMBRANE PROTEIN"/>
    <property type="match status" value="1"/>
</dbReference>
<dbReference type="PANTHER" id="PTHR36834">
    <property type="entry name" value="MEMBRANE PROTEIN-RELATED"/>
    <property type="match status" value="1"/>
</dbReference>
<dbReference type="Pfam" id="PF06271">
    <property type="entry name" value="RDD"/>
    <property type="match status" value="1"/>
</dbReference>
<comment type="caution">
    <text evidence="9">The sequence shown here is derived from an EMBL/GenBank/DDBJ whole genome shotgun (WGS) entry which is preliminary data.</text>
</comment>
<evidence type="ECO:0000313" key="9">
    <source>
        <dbReference type="EMBL" id="MBB5892040.1"/>
    </source>
</evidence>
<dbReference type="InterPro" id="IPR010432">
    <property type="entry name" value="RDD"/>
</dbReference>
<dbReference type="InterPro" id="IPR006976">
    <property type="entry name" value="VanZ-like"/>
</dbReference>
<feature type="transmembrane region" description="Helical" evidence="6">
    <location>
        <begin position="141"/>
        <end position="163"/>
    </location>
</feature>